<sequence length="86" mass="9103">MANYGRYTPVTPTISEGFSDGTSGGIFLKHTALSPLAGPSEHISENFYDVWSLERSLAAPQSSPNGAVFDDHGDSGQGEAIITRNC</sequence>
<keyword evidence="3" id="KW-1185">Reference proteome</keyword>
<dbReference type="EMBL" id="JAWDGP010000304">
    <property type="protein sequence ID" value="KAK3801531.1"/>
    <property type="molecule type" value="Genomic_DNA"/>
</dbReference>
<dbReference type="AlphaFoldDB" id="A0AAE1B9Z4"/>
<gene>
    <name evidence="2" type="ORF">RRG08_066721</name>
</gene>
<protein>
    <submittedName>
        <fullName evidence="2">Uncharacterized protein</fullName>
    </submittedName>
</protein>
<feature type="region of interest" description="Disordered" evidence="1">
    <location>
        <begin position="62"/>
        <end position="86"/>
    </location>
</feature>
<organism evidence="2 3">
    <name type="scientific">Elysia crispata</name>
    <name type="common">lettuce slug</name>
    <dbReference type="NCBI Taxonomy" id="231223"/>
    <lineage>
        <taxon>Eukaryota</taxon>
        <taxon>Metazoa</taxon>
        <taxon>Spiralia</taxon>
        <taxon>Lophotrochozoa</taxon>
        <taxon>Mollusca</taxon>
        <taxon>Gastropoda</taxon>
        <taxon>Heterobranchia</taxon>
        <taxon>Euthyneura</taxon>
        <taxon>Panpulmonata</taxon>
        <taxon>Sacoglossa</taxon>
        <taxon>Placobranchoidea</taxon>
        <taxon>Plakobranchidae</taxon>
        <taxon>Elysia</taxon>
    </lineage>
</organism>
<dbReference type="Proteomes" id="UP001283361">
    <property type="component" value="Unassembled WGS sequence"/>
</dbReference>
<proteinExistence type="predicted"/>
<reference evidence="2" key="1">
    <citation type="journal article" date="2023" name="G3 (Bethesda)">
        <title>A reference genome for the long-term kleptoplast-retaining sea slug Elysia crispata morphotype clarki.</title>
        <authorList>
            <person name="Eastman K.E."/>
            <person name="Pendleton A.L."/>
            <person name="Shaikh M.A."/>
            <person name="Suttiyut T."/>
            <person name="Ogas R."/>
            <person name="Tomko P."/>
            <person name="Gavelis G."/>
            <person name="Widhalm J.R."/>
            <person name="Wisecaver J.H."/>
        </authorList>
    </citation>
    <scope>NUCLEOTIDE SEQUENCE</scope>
    <source>
        <strain evidence="2">ECLA1</strain>
    </source>
</reference>
<evidence type="ECO:0000313" key="2">
    <source>
        <dbReference type="EMBL" id="KAK3801531.1"/>
    </source>
</evidence>
<evidence type="ECO:0000256" key="1">
    <source>
        <dbReference type="SAM" id="MobiDB-lite"/>
    </source>
</evidence>
<accession>A0AAE1B9Z4</accession>
<evidence type="ECO:0000313" key="3">
    <source>
        <dbReference type="Proteomes" id="UP001283361"/>
    </source>
</evidence>
<comment type="caution">
    <text evidence="2">The sequence shown here is derived from an EMBL/GenBank/DDBJ whole genome shotgun (WGS) entry which is preliminary data.</text>
</comment>
<name>A0AAE1B9Z4_9GAST</name>